<dbReference type="InterPro" id="IPR041685">
    <property type="entry name" value="AAA_GajA/Old/RecF-like"/>
</dbReference>
<evidence type="ECO:0000313" key="4">
    <source>
        <dbReference type="Proteomes" id="UP000283314"/>
    </source>
</evidence>
<dbReference type="CDD" id="cd01026">
    <property type="entry name" value="TOPRIM_OLD"/>
    <property type="match status" value="1"/>
</dbReference>
<dbReference type="Gene3D" id="3.40.50.300">
    <property type="entry name" value="P-loop containing nucleotide triphosphate hydrolases"/>
    <property type="match status" value="1"/>
</dbReference>
<feature type="domain" description="OLD protein-like TOPRIM" evidence="2">
    <location>
        <begin position="419"/>
        <end position="482"/>
    </location>
</feature>
<name>A0A415LHM5_9FIRM</name>
<gene>
    <name evidence="3" type="ORF">DW018_00335</name>
</gene>
<evidence type="ECO:0000313" key="3">
    <source>
        <dbReference type="EMBL" id="RHL47917.1"/>
    </source>
</evidence>
<proteinExistence type="predicted"/>
<dbReference type="SUPFAM" id="SSF52540">
    <property type="entry name" value="P-loop containing nucleoside triphosphate hydrolases"/>
    <property type="match status" value="1"/>
</dbReference>
<comment type="caution">
    <text evidence="3">The sequence shown here is derived from an EMBL/GenBank/DDBJ whole genome shotgun (WGS) entry which is preliminary data.</text>
</comment>
<accession>A0A415LHM5</accession>
<feature type="domain" description="Endonuclease GajA/Old nuclease/RecF-like AAA" evidence="1">
    <location>
        <begin position="1"/>
        <end position="367"/>
    </location>
</feature>
<dbReference type="InterPro" id="IPR027417">
    <property type="entry name" value="P-loop_NTPase"/>
</dbReference>
<dbReference type="InterPro" id="IPR034139">
    <property type="entry name" value="TOPRIM_OLD"/>
</dbReference>
<dbReference type="AlphaFoldDB" id="A0A415LHM5"/>
<dbReference type="Proteomes" id="UP000283314">
    <property type="component" value="Unassembled WGS sequence"/>
</dbReference>
<evidence type="ECO:0000259" key="2">
    <source>
        <dbReference type="Pfam" id="PF20469"/>
    </source>
</evidence>
<protein>
    <submittedName>
        <fullName evidence="3">DUF2813 domain-containing protein</fullName>
    </submittedName>
</protein>
<dbReference type="InterPro" id="IPR051396">
    <property type="entry name" value="Bact_Antivir_Def_Nuclease"/>
</dbReference>
<dbReference type="PANTHER" id="PTHR43581:SF4">
    <property type="entry name" value="ATP_GTP PHOSPHATASE"/>
    <property type="match status" value="1"/>
</dbReference>
<dbReference type="EMBL" id="QROT01000001">
    <property type="protein sequence ID" value="RHL47917.1"/>
    <property type="molecule type" value="Genomic_DNA"/>
</dbReference>
<dbReference type="Pfam" id="PF13175">
    <property type="entry name" value="AAA_15"/>
    <property type="match status" value="1"/>
</dbReference>
<organism evidence="3 4">
    <name type="scientific">Eubacterium ventriosum</name>
    <dbReference type="NCBI Taxonomy" id="39496"/>
    <lineage>
        <taxon>Bacteria</taxon>
        <taxon>Bacillati</taxon>
        <taxon>Bacillota</taxon>
        <taxon>Clostridia</taxon>
        <taxon>Eubacteriales</taxon>
        <taxon>Eubacteriaceae</taxon>
        <taxon>Eubacterium</taxon>
    </lineage>
</organism>
<dbReference type="PANTHER" id="PTHR43581">
    <property type="entry name" value="ATP/GTP PHOSPHATASE"/>
    <property type="match status" value="1"/>
</dbReference>
<reference evidence="3 4" key="1">
    <citation type="submission" date="2018-08" db="EMBL/GenBank/DDBJ databases">
        <title>A genome reference for cultivated species of the human gut microbiota.</title>
        <authorList>
            <person name="Zou Y."/>
            <person name="Xue W."/>
            <person name="Luo G."/>
        </authorList>
    </citation>
    <scope>NUCLEOTIDE SEQUENCE [LARGE SCALE GENOMIC DNA]</scope>
    <source>
        <strain evidence="3 4">AF37-4</strain>
    </source>
</reference>
<sequence length="687" mass="79142">MKLSKIKIHNYRCFGEEQVIYVDELTTFIGNNSAGKTAALCALNCIFSENTSERILKRSDFHLPKDKKPEDLEYQEMYIEAVFNFVELDDEQPKESSVPQFFESLVVDEPNGTPYLRIRLMATWEKSNTIEGAIESKIVYITCSENEEITEENMTTASRRDLDRIRVIYIPAIREPSKQLKNVSGTMMYQMMSSINWSESTKQNVSQKIEELNKQFMAEKGVSILGDSIKNQWKEYDSDTRYVNAELRFNSTDIDSSIKKSEIVFSPTVTGKEYNVDEMGDGLRSLFYISMVDSILAVENKIREELKDNPDNVSFNKQPPILTIIAVEEPENHISPHLVGKLIGNLKSIASKSNAQTILTSHSPAIVKRIDPDNIRYFRLDTKTESTNVREITLPDEEKFEEQYKYIKEAVKAYPEIYFAKLVILGEGDSEEILLPKFLECCGNDIDISGISVVPLGGRHVNHFWRLLNDLKIPHITLLDLDKERAGGGWGRIKYVLKQLIENGYSKEQLLKIKTGVLSDEKLEGMNDWDVRSDAMKSWIERLENYNVFFSAPLDIDFLMLEHFSEEYKNILVGTEGPKIMVKDDEDGKKHQKNIRDIEELSNKPQEYLERIEQDIKNTLKKEGGDGSTYSEEQKKLMIWYNYFFLNRGKPSTHILALSKMDDFDLLWNSPSAIDRLIKTAEKLLKE</sequence>
<evidence type="ECO:0000259" key="1">
    <source>
        <dbReference type="Pfam" id="PF13175"/>
    </source>
</evidence>
<dbReference type="Pfam" id="PF20469">
    <property type="entry name" value="OLD-like_TOPRIM"/>
    <property type="match status" value="1"/>
</dbReference>